<evidence type="ECO:0000313" key="5">
    <source>
        <dbReference type="Proteomes" id="UP000775872"/>
    </source>
</evidence>
<dbReference type="EMBL" id="CABFOC020000003">
    <property type="protein sequence ID" value="CAH0043586.1"/>
    <property type="molecule type" value="Genomic_DNA"/>
</dbReference>
<dbReference type="PROSITE" id="PS50297">
    <property type="entry name" value="ANK_REP_REGION"/>
    <property type="match status" value="2"/>
</dbReference>
<dbReference type="Gene3D" id="1.25.40.20">
    <property type="entry name" value="Ankyrin repeat-containing domain"/>
    <property type="match status" value="5"/>
</dbReference>
<dbReference type="SUPFAM" id="SSF48403">
    <property type="entry name" value="Ankyrin repeat"/>
    <property type="match status" value="2"/>
</dbReference>
<comment type="caution">
    <text evidence="4">The sequence shown here is derived from an EMBL/GenBank/DDBJ whole genome shotgun (WGS) entry which is preliminary data.</text>
</comment>
<feature type="repeat" description="ANK" evidence="3">
    <location>
        <begin position="296"/>
        <end position="324"/>
    </location>
</feature>
<name>A0A9N9YXD2_9HYPO</name>
<dbReference type="Pfam" id="PF13637">
    <property type="entry name" value="Ank_4"/>
    <property type="match status" value="1"/>
</dbReference>
<proteinExistence type="predicted"/>
<reference evidence="4" key="1">
    <citation type="submission" date="2021-10" db="EMBL/GenBank/DDBJ databases">
        <authorList>
            <person name="Piombo E."/>
        </authorList>
    </citation>
    <scope>NUCLEOTIDE SEQUENCE</scope>
</reference>
<sequence length="1234" mass="137891">MDQIQHQYDDMATYVHSLRQSVSSIVLWAEENLSRDIWMQHHLQIILSSLHDELTRLHGSLFFAHRVELGKTAHARGDRCRLEEVPPPILQTCEAAINFLAADIGTAVASNDGALIIKLAWVGAAISFSMDAATSPQDVLLRLSFFRSDPPDGFRIQTQDLIVLRSSQRSVDLTQRQGDAPVSADDVSLWLSPFLSLKSYEPGEYYHERFVAELMDKTYQGLPHAAIEWPLHAEHFWPAVKDKVVSLFAPSPNFGFINWILHFAREMWPDEFGWHIPSQYPMIDLTDALCRGEIGPLHIAATFALPSLCDRLISSGADINERGALGTPLWCALVGPDILVNHMAGKPWHPPSGRHFASPSRSPTIRRLLDAGADFSNGSNGSGLENTEDEPLSVSGMAFWVSLKTGDDSVLQRIIQSGPVFNQGLTSLIEDLKLDEEETHMRDLVSRLLTILFDQCVLAEASIETQGLGAAISEAMSRLQLNLNPVSADGKLGIPDEELNHLAVAAIVGDDAWSLRRCVLDPRFHTSLPTNKYQRQNTLLHIAVTDDFFEAVDILVEAGASLGALDEDGKTPLMVVESVAMMERLVLTHGATTTQSDPDGRTIWHLAAATNETGLLEWLCLNDPSKDINMNKETLARRTPLVEALLSTDFLADKPFIQRDTEPKAAKVLLRYFGNRLSLSSVERPLIHLVVPWGDTSLLRSLRDLGADFSELDENGWTPLHWINMSATLEFTEQLIELCPDIPYMTYSGLTAAETIFQNTVLLSEMEDDEPKRSSHPSCRRELSMSAYNRLLDPEMLRQCDDRGEGFWPRFCRNVLTKNIKTHVKEHRMTRLSIEAALQCVLTKGIMADYERKTGQPGIMCLEELGAERAGNKDAILPLTKLLDRFWNVKRLRRIIIKTLRNSSNLMKRLFWSTPACQRLLIECCVDEDLPILKYVCSKGGDLELGERRYSGVTVLEAAILHYAEGPQEPLKSLLVNTSVDQLNRHQMVILRTIMRLDLKVDGLPVESLLQLFIDRGMRVNPARDDGESLLAETLKTFQFAAASLLIRHGARLDLGRDGYNALIHVASKDDTMALEFLVESFGQLGRDEVNWGSLYLRPGLPPRNVLHVAAEHASWEFLSEALETLPLLKEHINFVTEEGGPIHVAVKRGEVEVAEVLVEHGADLTLRDTDELQGYTPLHHACRHPDRALLLLCIINAPETLQFKDNQGKTPLTLATELGNDVALSLFRSYDSI</sequence>
<protein>
    <recommendedName>
        <fullName evidence="6">Ankyrin</fullName>
    </recommendedName>
</protein>
<dbReference type="SMART" id="SM00248">
    <property type="entry name" value="ANK"/>
    <property type="match status" value="9"/>
</dbReference>
<gene>
    <name evidence="4" type="ORF">CSOL1703_00009477</name>
</gene>
<feature type="repeat" description="ANK" evidence="3">
    <location>
        <begin position="1138"/>
        <end position="1170"/>
    </location>
</feature>
<dbReference type="InterPro" id="IPR002110">
    <property type="entry name" value="Ankyrin_rpt"/>
</dbReference>
<feature type="repeat" description="ANK" evidence="3">
    <location>
        <begin position="535"/>
        <end position="567"/>
    </location>
</feature>
<evidence type="ECO:0000256" key="1">
    <source>
        <dbReference type="ARBA" id="ARBA00022737"/>
    </source>
</evidence>
<dbReference type="PANTHER" id="PTHR24198">
    <property type="entry name" value="ANKYRIN REPEAT AND PROTEIN KINASE DOMAIN-CONTAINING PROTEIN"/>
    <property type="match status" value="1"/>
</dbReference>
<evidence type="ECO:0000256" key="3">
    <source>
        <dbReference type="PROSITE-ProRule" id="PRU00023"/>
    </source>
</evidence>
<dbReference type="OrthoDB" id="194358at2759"/>
<evidence type="ECO:0000313" key="4">
    <source>
        <dbReference type="EMBL" id="CAH0043586.1"/>
    </source>
</evidence>
<keyword evidence="5" id="KW-1185">Reference proteome</keyword>
<dbReference type="InterPro" id="IPR036770">
    <property type="entry name" value="Ankyrin_rpt-contain_sf"/>
</dbReference>
<evidence type="ECO:0000256" key="2">
    <source>
        <dbReference type="ARBA" id="ARBA00023043"/>
    </source>
</evidence>
<organism evidence="4 5">
    <name type="scientific">Clonostachys solani</name>
    <dbReference type="NCBI Taxonomy" id="160281"/>
    <lineage>
        <taxon>Eukaryota</taxon>
        <taxon>Fungi</taxon>
        <taxon>Dikarya</taxon>
        <taxon>Ascomycota</taxon>
        <taxon>Pezizomycotina</taxon>
        <taxon>Sordariomycetes</taxon>
        <taxon>Hypocreomycetidae</taxon>
        <taxon>Hypocreales</taxon>
        <taxon>Bionectriaceae</taxon>
        <taxon>Clonostachys</taxon>
    </lineage>
</organism>
<accession>A0A9N9YXD2</accession>
<dbReference type="AlphaFoldDB" id="A0A9N9YXD2"/>
<evidence type="ECO:0008006" key="6">
    <source>
        <dbReference type="Google" id="ProtNLM"/>
    </source>
</evidence>
<dbReference type="PANTHER" id="PTHR24198:SF165">
    <property type="entry name" value="ANKYRIN REPEAT-CONTAINING PROTEIN-RELATED"/>
    <property type="match status" value="1"/>
</dbReference>
<keyword evidence="2 3" id="KW-0040">ANK repeat</keyword>
<dbReference type="PROSITE" id="PS50088">
    <property type="entry name" value="ANK_REPEAT"/>
    <property type="match status" value="3"/>
</dbReference>
<keyword evidence="1" id="KW-0677">Repeat</keyword>
<dbReference type="Proteomes" id="UP000775872">
    <property type="component" value="Unassembled WGS sequence"/>
</dbReference>